<gene>
    <name evidence="1" type="ORF">OVN521_LOCUS46492</name>
</gene>
<name>A0A821EUC9_9BILA</name>
<organism evidence="1 2">
    <name type="scientific">Rotaria magnacalcarata</name>
    <dbReference type="NCBI Taxonomy" id="392030"/>
    <lineage>
        <taxon>Eukaryota</taxon>
        <taxon>Metazoa</taxon>
        <taxon>Spiralia</taxon>
        <taxon>Gnathifera</taxon>
        <taxon>Rotifera</taxon>
        <taxon>Eurotatoria</taxon>
        <taxon>Bdelloidea</taxon>
        <taxon>Philodinida</taxon>
        <taxon>Philodinidae</taxon>
        <taxon>Rotaria</taxon>
    </lineage>
</organism>
<evidence type="ECO:0000313" key="1">
    <source>
        <dbReference type="EMBL" id="CAF4639915.1"/>
    </source>
</evidence>
<evidence type="ECO:0000313" key="2">
    <source>
        <dbReference type="Proteomes" id="UP000663866"/>
    </source>
</evidence>
<accession>A0A821EUC9</accession>
<sequence>IIPFPIRHYSPWSVSTNDESDTGISSFNSNDDQLVTLV</sequence>
<protein>
    <submittedName>
        <fullName evidence="1">Uncharacterized protein</fullName>
    </submittedName>
</protein>
<reference evidence="1" key="1">
    <citation type="submission" date="2021-02" db="EMBL/GenBank/DDBJ databases">
        <authorList>
            <person name="Nowell W R."/>
        </authorList>
    </citation>
    <scope>NUCLEOTIDE SEQUENCE</scope>
</reference>
<dbReference type="Proteomes" id="UP000663866">
    <property type="component" value="Unassembled WGS sequence"/>
</dbReference>
<proteinExistence type="predicted"/>
<dbReference type="EMBL" id="CAJOBG010083399">
    <property type="protein sequence ID" value="CAF4639915.1"/>
    <property type="molecule type" value="Genomic_DNA"/>
</dbReference>
<dbReference type="AlphaFoldDB" id="A0A821EUC9"/>
<keyword evidence="2" id="KW-1185">Reference proteome</keyword>
<comment type="caution">
    <text evidence="1">The sequence shown here is derived from an EMBL/GenBank/DDBJ whole genome shotgun (WGS) entry which is preliminary data.</text>
</comment>
<feature type="non-terminal residue" evidence="1">
    <location>
        <position position="1"/>
    </location>
</feature>